<evidence type="ECO:0000256" key="1">
    <source>
        <dbReference type="SAM" id="Phobius"/>
    </source>
</evidence>
<comment type="caution">
    <text evidence="3">The sequence shown here is derived from an EMBL/GenBank/DDBJ whole genome shotgun (WGS) entry which is preliminary data.</text>
</comment>
<feature type="transmembrane region" description="Helical" evidence="1">
    <location>
        <begin position="172"/>
        <end position="190"/>
    </location>
</feature>
<keyword evidence="2" id="KW-0732">Signal</keyword>
<gene>
    <name evidence="3" type="ORF">GJ744_010221</name>
</gene>
<keyword evidence="4" id="KW-1185">Reference proteome</keyword>
<feature type="transmembrane region" description="Helical" evidence="1">
    <location>
        <begin position="210"/>
        <end position="231"/>
    </location>
</feature>
<evidence type="ECO:0000313" key="3">
    <source>
        <dbReference type="EMBL" id="KAF7507668.1"/>
    </source>
</evidence>
<feature type="chain" id="PRO_5033990086" evidence="2">
    <location>
        <begin position="27"/>
        <end position="251"/>
    </location>
</feature>
<accession>A0A8H7AEX0</accession>
<name>A0A8H7AEX0_9EURO</name>
<evidence type="ECO:0000256" key="2">
    <source>
        <dbReference type="SAM" id="SignalP"/>
    </source>
</evidence>
<organism evidence="3 4">
    <name type="scientific">Endocarpon pusillum</name>
    <dbReference type="NCBI Taxonomy" id="364733"/>
    <lineage>
        <taxon>Eukaryota</taxon>
        <taxon>Fungi</taxon>
        <taxon>Dikarya</taxon>
        <taxon>Ascomycota</taxon>
        <taxon>Pezizomycotina</taxon>
        <taxon>Eurotiomycetes</taxon>
        <taxon>Chaetothyriomycetidae</taxon>
        <taxon>Verrucariales</taxon>
        <taxon>Verrucariaceae</taxon>
        <taxon>Endocarpon</taxon>
    </lineage>
</organism>
<keyword evidence="1" id="KW-0812">Transmembrane</keyword>
<proteinExistence type="predicted"/>
<keyword evidence="1" id="KW-1133">Transmembrane helix</keyword>
<keyword evidence="1" id="KW-0472">Membrane</keyword>
<reference evidence="3" key="1">
    <citation type="submission" date="2020-02" db="EMBL/GenBank/DDBJ databases">
        <authorList>
            <person name="Palmer J.M."/>
        </authorList>
    </citation>
    <scope>NUCLEOTIDE SEQUENCE</scope>
    <source>
        <strain evidence="3">EPUS1.4</strain>
        <tissue evidence="3">Thallus</tissue>
    </source>
</reference>
<feature type="signal peptide" evidence="2">
    <location>
        <begin position="1"/>
        <end position="26"/>
    </location>
</feature>
<dbReference type="OrthoDB" id="3009728at2759"/>
<dbReference type="Proteomes" id="UP000606974">
    <property type="component" value="Unassembled WGS sequence"/>
</dbReference>
<sequence length="251" mass="28184">MARTMMMKLFFGLIFAISSLFYDSSASYTFPRHKFEAWFGTYAHHFEKSSTTVCNSTLQQYRNHRFGLPDTNLAVAHHADCILANTTETIKANMASAGIVLGLMPSLLSSFGPTLAESSTLVLERPFLSLLLAIGAPAFYPFRAFDDQHPFEALKRPFRTLQHISSSRWPHVLIKLLQYLLALAGAVNVVETSLQLGMKTVVTWKKDQSYLPLVWVLLPLAIHLFAAIRVLSVVKRVRNHPGHILQVTDVK</sequence>
<protein>
    <submittedName>
        <fullName evidence="3">Uncharacterized protein</fullName>
    </submittedName>
</protein>
<dbReference type="EMBL" id="JAACFV010000065">
    <property type="protein sequence ID" value="KAF7507668.1"/>
    <property type="molecule type" value="Genomic_DNA"/>
</dbReference>
<evidence type="ECO:0000313" key="4">
    <source>
        <dbReference type="Proteomes" id="UP000606974"/>
    </source>
</evidence>
<dbReference type="AlphaFoldDB" id="A0A8H7AEX0"/>